<gene>
    <name evidence="9 11 12" type="ORF">SRAE_2000081700</name>
</gene>
<dbReference type="GO" id="GO:0008270">
    <property type="term" value="F:zinc ion binding"/>
    <property type="evidence" value="ECO:0007669"/>
    <property type="project" value="UniProtKB-KW"/>
</dbReference>
<evidence type="ECO:0000256" key="1">
    <source>
        <dbReference type="ARBA" id="ARBA00004123"/>
    </source>
</evidence>
<evidence type="ECO:0000313" key="12">
    <source>
        <dbReference type="WormBase" id="SRAE_2000081700"/>
    </source>
</evidence>
<dbReference type="FunFam" id="3.30.160.60:FF:001049">
    <property type="entry name" value="zinc finger protein 319"/>
    <property type="match status" value="1"/>
</dbReference>
<protein>
    <submittedName>
        <fullName evidence="9">Zinc finger, C2H2 domain and Zinc finger C2H2-type/integrase DNA-binding domain and Zinc finger, C2H2-like domain-containing protein</fullName>
    </submittedName>
</protein>
<dbReference type="InterPro" id="IPR013087">
    <property type="entry name" value="Znf_C2H2_type"/>
</dbReference>
<keyword evidence="5" id="KW-0862">Zinc</keyword>
<dbReference type="GO" id="GO:0003677">
    <property type="term" value="F:DNA binding"/>
    <property type="evidence" value="ECO:0007669"/>
    <property type="project" value="UniProtKB-KW"/>
</dbReference>
<evidence type="ECO:0000313" key="11">
    <source>
        <dbReference type="WBParaSite" id="SRAE_2000081700.1"/>
    </source>
</evidence>
<evidence type="ECO:0000313" key="10">
    <source>
        <dbReference type="Proteomes" id="UP000035682"/>
    </source>
</evidence>
<dbReference type="PANTHER" id="PTHR24394">
    <property type="entry name" value="ZINC FINGER PROTEIN"/>
    <property type="match status" value="1"/>
</dbReference>
<dbReference type="SMART" id="SM00355">
    <property type="entry name" value="ZnF_C2H2"/>
    <property type="match status" value="4"/>
</dbReference>
<dbReference type="GeneID" id="36378511"/>
<reference evidence="11" key="2">
    <citation type="submission" date="2020-12" db="UniProtKB">
        <authorList>
            <consortium name="WormBaseParasite"/>
        </authorList>
    </citation>
    <scope>IDENTIFICATION</scope>
</reference>
<dbReference type="PROSITE" id="PS50157">
    <property type="entry name" value="ZINC_FINGER_C2H2_2"/>
    <property type="match status" value="4"/>
</dbReference>
<name>A0A090L8T7_STRRB</name>
<dbReference type="AlphaFoldDB" id="A0A090L8T7"/>
<dbReference type="CTD" id="36378511"/>
<keyword evidence="6" id="KW-0539">Nucleus</keyword>
<accession>A0A090L8T7</accession>
<evidence type="ECO:0000256" key="5">
    <source>
        <dbReference type="ARBA" id="ARBA00022833"/>
    </source>
</evidence>
<keyword evidence="4 7" id="KW-0863">Zinc-finger</keyword>
<feature type="domain" description="C2H2-type" evidence="8">
    <location>
        <begin position="196"/>
        <end position="221"/>
    </location>
</feature>
<dbReference type="WormBase" id="SRAE_2000081700">
    <property type="protein sequence ID" value="SRP05567"/>
    <property type="gene ID" value="WBGene00261017"/>
</dbReference>
<dbReference type="PANTHER" id="PTHR24394:SF14">
    <property type="entry name" value="ZINC FINGER AND BTB DOMAIN-CONTAINING PROTEIN 7A"/>
    <property type="match status" value="1"/>
</dbReference>
<dbReference type="OrthoDB" id="40579at2759"/>
<dbReference type="GO" id="GO:0000981">
    <property type="term" value="F:DNA-binding transcription factor activity, RNA polymerase II-specific"/>
    <property type="evidence" value="ECO:0007669"/>
    <property type="project" value="TreeGrafter"/>
</dbReference>
<evidence type="ECO:0000256" key="6">
    <source>
        <dbReference type="ARBA" id="ARBA00023242"/>
    </source>
</evidence>
<evidence type="ECO:0000256" key="4">
    <source>
        <dbReference type="ARBA" id="ARBA00022771"/>
    </source>
</evidence>
<dbReference type="Pfam" id="PF00096">
    <property type="entry name" value="zf-C2H2"/>
    <property type="match status" value="2"/>
</dbReference>
<reference evidence="9 10" key="1">
    <citation type="submission" date="2014-09" db="EMBL/GenBank/DDBJ databases">
        <authorList>
            <person name="Martin A.A."/>
        </authorList>
    </citation>
    <scope>NUCLEOTIDE SEQUENCE</scope>
    <source>
        <strain evidence="10">ED321</strain>
        <strain evidence="9">ED321 Heterogonic</strain>
    </source>
</reference>
<keyword evidence="9" id="KW-0238">DNA-binding</keyword>
<dbReference type="SUPFAM" id="SSF57667">
    <property type="entry name" value="beta-beta-alpha zinc fingers"/>
    <property type="match status" value="2"/>
</dbReference>
<comment type="subcellular location">
    <subcellularLocation>
        <location evidence="1">Nucleus</location>
    </subcellularLocation>
</comment>
<proteinExistence type="predicted"/>
<dbReference type="STRING" id="34506.A0A090L8T7"/>
<dbReference type="Proteomes" id="UP000035682">
    <property type="component" value="Unplaced"/>
</dbReference>
<dbReference type="Gene3D" id="3.30.160.60">
    <property type="entry name" value="Classic Zinc Finger"/>
    <property type="match status" value="4"/>
</dbReference>
<dbReference type="EMBL" id="LN609529">
    <property type="protein sequence ID" value="CEF66147.1"/>
    <property type="molecule type" value="Genomic_DNA"/>
</dbReference>
<evidence type="ECO:0000256" key="2">
    <source>
        <dbReference type="ARBA" id="ARBA00022723"/>
    </source>
</evidence>
<dbReference type="GO" id="GO:0005634">
    <property type="term" value="C:nucleus"/>
    <property type="evidence" value="ECO:0007669"/>
    <property type="project" value="UniProtKB-SubCell"/>
</dbReference>
<dbReference type="RefSeq" id="XP_024505347.1">
    <property type="nucleotide sequence ID" value="XM_024651694.1"/>
</dbReference>
<sequence length="227" mass="26533">MIKSKEQRSELIVKKKLIFYINAIFNVLFLKKFMVDRNGKGKIPGICADFLPPLDDQMYYSILEKSKHIKEVLNYNDEVIINILDKEKKEKTVSISKNEKTSSRQPIIAKCSICGLVVQHPSRIKEHSRTHTKVKPFECDICNEKFSRKCSLNLHIKRKHKESKDYPCTWECGKSFPSVGLLNEHVRYHHSGMRRYKCTVFNCGSLFVRRQQLLNHLKNVHNVVNVT</sequence>
<feature type="domain" description="C2H2-type" evidence="8">
    <location>
        <begin position="166"/>
        <end position="195"/>
    </location>
</feature>
<keyword evidence="10" id="KW-1185">Reference proteome</keyword>
<keyword evidence="2" id="KW-0479">Metal-binding</keyword>
<keyword evidence="3" id="KW-0677">Repeat</keyword>
<feature type="domain" description="C2H2-type" evidence="8">
    <location>
        <begin position="109"/>
        <end position="136"/>
    </location>
</feature>
<dbReference type="PROSITE" id="PS00028">
    <property type="entry name" value="ZINC_FINGER_C2H2_1"/>
    <property type="match status" value="4"/>
</dbReference>
<dbReference type="InterPro" id="IPR036236">
    <property type="entry name" value="Znf_C2H2_sf"/>
</dbReference>
<evidence type="ECO:0000256" key="3">
    <source>
        <dbReference type="ARBA" id="ARBA00022737"/>
    </source>
</evidence>
<dbReference type="WBParaSite" id="SRAE_2000081700.1">
    <property type="protein sequence ID" value="SRAE_2000081700.1"/>
    <property type="gene ID" value="WBGene00261017"/>
</dbReference>
<feature type="domain" description="C2H2-type" evidence="8">
    <location>
        <begin position="137"/>
        <end position="165"/>
    </location>
</feature>
<evidence type="ECO:0000313" key="9">
    <source>
        <dbReference type="EMBL" id="CEF66147.1"/>
    </source>
</evidence>
<organism evidence="9">
    <name type="scientific">Strongyloides ratti</name>
    <name type="common">Parasitic roundworm</name>
    <dbReference type="NCBI Taxonomy" id="34506"/>
    <lineage>
        <taxon>Eukaryota</taxon>
        <taxon>Metazoa</taxon>
        <taxon>Ecdysozoa</taxon>
        <taxon>Nematoda</taxon>
        <taxon>Chromadorea</taxon>
        <taxon>Rhabditida</taxon>
        <taxon>Tylenchina</taxon>
        <taxon>Panagrolaimomorpha</taxon>
        <taxon>Strongyloidoidea</taxon>
        <taxon>Strongyloididae</taxon>
        <taxon>Strongyloides</taxon>
    </lineage>
</organism>
<evidence type="ECO:0000256" key="7">
    <source>
        <dbReference type="PROSITE-ProRule" id="PRU00042"/>
    </source>
</evidence>
<evidence type="ECO:0000259" key="8">
    <source>
        <dbReference type="PROSITE" id="PS50157"/>
    </source>
</evidence>